<dbReference type="PANTHER" id="PTHR38009:SF1">
    <property type="entry name" value="CONSERVED HYPOTHETICAL PHAGE TAIL PROTEIN"/>
    <property type="match status" value="1"/>
</dbReference>
<evidence type="ECO:0000313" key="2">
    <source>
        <dbReference type="Proteomes" id="UP000218505"/>
    </source>
</evidence>
<dbReference type="InterPro" id="IPR010667">
    <property type="entry name" value="Phage_T4_Gp19"/>
</dbReference>
<dbReference type="NCBIfam" id="TIGR02241">
    <property type="entry name" value="conserved hypothetical phage tail region protein"/>
    <property type="match status" value="1"/>
</dbReference>
<proteinExistence type="predicted"/>
<organism evidence="1 2">
    <name type="scientific">Actinosynnema pretiosum</name>
    <dbReference type="NCBI Taxonomy" id="42197"/>
    <lineage>
        <taxon>Bacteria</taxon>
        <taxon>Bacillati</taxon>
        <taxon>Actinomycetota</taxon>
        <taxon>Actinomycetes</taxon>
        <taxon>Pseudonocardiales</taxon>
        <taxon>Pseudonocardiaceae</taxon>
        <taxon>Actinosynnema</taxon>
    </lineage>
</organism>
<accession>A0A290Z617</accession>
<reference evidence="1" key="1">
    <citation type="submission" date="2017-09" db="EMBL/GenBank/DDBJ databases">
        <title>Complete Genome Sequence of ansamitocin-producing Bacterium Actinosynnema pretiosum X47.</title>
        <authorList>
            <person name="Cao G."/>
            <person name="Zong G."/>
            <person name="Zhong C."/>
            <person name="Fu J."/>
        </authorList>
    </citation>
    <scope>NUCLEOTIDE SEQUENCE [LARGE SCALE GENOMIC DNA]</scope>
    <source>
        <strain evidence="1">X47</strain>
    </source>
</reference>
<protein>
    <submittedName>
        <fullName evidence="1">Phage tail protein</fullName>
    </submittedName>
</protein>
<dbReference type="RefSeq" id="WP_015801753.1">
    <property type="nucleotide sequence ID" value="NZ_CP023445.1"/>
</dbReference>
<dbReference type="GO" id="GO:0005198">
    <property type="term" value="F:structural molecule activity"/>
    <property type="evidence" value="ECO:0007669"/>
    <property type="project" value="InterPro"/>
</dbReference>
<dbReference type="PANTHER" id="PTHR38009">
    <property type="entry name" value="CONSERVED HYPOTHETICAL PHAGE TAIL PROTEIN"/>
    <property type="match status" value="1"/>
</dbReference>
<dbReference type="InterPro" id="IPR011747">
    <property type="entry name" value="CHP02241"/>
</dbReference>
<dbReference type="Pfam" id="PF06841">
    <property type="entry name" value="Phage_T4_gp19"/>
    <property type="match status" value="1"/>
</dbReference>
<keyword evidence="2" id="KW-1185">Reference proteome</keyword>
<evidence type="ECO:0000313" key="1">
    <source>
        <dbReference type="EMBL" id="ATE54409.1"/>
    </source>
</evidence>
<dbReference type="KEGG" id="apre:CNX65_14825"/>
<dbReference type="AlphaFoldDB" id="A0A290Z617"/>
<name>A0A290Z617_9PSEU</name>
<dbReference type="EMBL" id="CP023445">
    <property type="protein sequence ID" value="ATE54409.1"/>
    <property type="molecule type" value="Genomic_DNA"/>
</dbReference>
<sequence length="141" mass="15515">MSADVFASTVYFRLSIAGNSLGTFHTCEGLGAQMEVEAYNEGGNNGFAWQLPTRMTWTNITMTRPVTEDSSKVLRWLDETVRQVEKKDGEIVALTPDLKPIVRWQVIGVVPVRWQGPSFDPSSSSAAVETLEIAHEGLQAS</sequence>
<dbReference type="Proteomes" id="UP000218505">
    <property type="component" value="Chromosome"/>
</dbReference>
<gene>
    <name evidence="1" type="ORF">CNX65_14825</name>
</gene>